<keyword evidence="6" id="KW-0819">tRNA processing</keyword>
<evidence type="ECO:0000313" key="13">
    <source>
        <dbReference type="EMBL" id="MBN1574190.1"/>
    </source>
</evidence>
<keyword evidence="7" id="KW-0548">Nucleotidyltransferase</keyword>
<dbReference type="GO" id="GO:0006450">
    <property type="term" value="P:regulation of translational fidelity"/>
    <property type="evidence" value="ECO:0007669"/>
    <property type="project" value="TreeGrafter"/>
</dbReference>
<evidence type="ECO:0000256" key="8">
    <source>
        <dbReference type="ARBA" id="ARBA00022741"/>
    </source>
</evidence>
<dbReference type="InterPro" id="IPR050156">
    <property type="entry name" value="TC-AMP_synthase_SUA5"/>
</dbReference>
<accession>A0A9D8PRG5</accession>
<dbReference type="Pfam" id="PF01300">
    <property type="entry name" value="Sua5_yciO_yrdC"/>
    <property type="match status" value="1"/>
</dbReference>
<dbReference type="GO" id="GO:0005524">
    <property type="term" value="F:ATP binding"/>
    <property type="evidence" value="ECO:0007669"/>
    <property type="project" value="UniProtKB-KW"/>
</dbReference>
<dbReference type="GO" id="GO:0000049">
    <property type="term" value="F:tRNA binding"/>
    <property type="evidence" value="ECO:0007669"/>
    <property type="project" value="TreeGrafter"/>
</dbReference>
<evidence type="ECO:0000256" key="3">
    <source>
        <dbReference type="ARBA" id="ARBA00012584"/>
    </source>
</evidence>
<evidence type="ECO:0000256" key="4">
    <source>
        <dbReference type="ARBA" id="ARBA00022490"/>
    </source>
</evidence>
<evidence type="ECO:0000256" key="2">
    <source>
        <dbReference type="ARBA" id="ARBA00007663"/>
    </source>
</evidence>
<dbReference type="InterPro" id="IPR006070">
    <property type="entry name" value="Sua5-like_dom"/>
</dbReference>
<dbReference type="GO" id="GO:0008033">
    <property type="term" value="P:tRNA processing"/>
    <property type="evidence" value="ECO:0007669"/>
    <property type="project" value="UniProtKB-KW"/>
</dbReference>
<keyword evidence="4" id="KW-0963">Cytoplasm</keyword>
<comment type="subcellular location">
    <subcellularLocation>
        <location evidence="1">Cytoplasm</location>
    </subcellularLocation>
</comment>
<dbReference type="PROSITE" id="PS51163">
    <property type="entry name" value="YRDC"/>
    <property type="match status" value="1"/>
</dbReference>
<protein>
    <recommendedName>
        <fullName evidence="10">L-threonylcarbamoyladenylate synthase</fullName>
        <ecNumber evidence="3">2.7.7.87</ecNumber>
    </recommendedName>
    <alternativeName>
        <fullName evidence="10">L-threonylcarbamoyladenylate synthase</fullName>
    </alternativeName>
</protein>
<feature type="domain" description="YrdC-like" evidence="12">
    <location>
        <begin position="11"/>
        <end position="194"/>
    </location>
</feature>
<dbReference type="AlphaFoldDB" id="A0A9D8PRG5"/>
<comment type="caution">
    <text evidence="13">The sequence shown here is derived from an EMBL/GenBank/DDBJ whole genome shotgun (WGS) entry which is preliminary data.</text>
</comment>
<dbReference type="PANTHER" id="PTHR17490">
    <property type="entry name" value="SUA5"/>
    <property type="match status" value="1"/>
</dbReference>
<name>A0A9D8PRG5_9DELT</name>
<dbReference type="Proteomes" id="UP000809273">
    <property type="component" value="Unassembled WGS sequence"/>
</dbReference>
<evidence type="ECO:0000256" key="1">
    <source>
        <dbReference type="ARBA" id="ARBA00004496"/>
    </source>
</evidence>
<keyword evidence="8" id="KW-0547">Nucleotide-binding</keyword>
<evidence type="ECO:0000256" key="6">
    <source>
        <dbReference type="ARBA" id="ARBA00022694"/>
    </source>
</evidence>
<dbReference type="Gene3D" id="3.90.870.10">
    <property type="entry name" value="DHBP synthase"/>
    <property type="match status" value="1"/>
</dbReference>
<dbReference type="InterPro" id="IPR017945">
    <property type="entry name" value="DHBP_synth_RibB-like_a/b_dom"/>
</dbReference>
<dbReference type="GO" id="GO:0003725">
    <property type="term" value="F:double-stranded RNA binding"/>
    <property type="evidence" value="ECO:0007669"/>
    <property type="project" value="InterPro"/>
</dbReference>
<dbReference type="GO" id="GO:0061710">
    <property type="term" value="F:L-threonylcarbamoyladenylate synthase"/>
    <property type="evidence" value="ECO:0007669"/>
    <property type="project" value="UniProtKB-EC"/>
</dbReference>
<evidence type="ECO:0000259" key="12">
    <source>
        <dbReference type="PROSITE" id="PS51163"/>
    </source>
</evidence>
<evidence type="ECO:0000256" key="11">
    <source>
        <dbReference type="ARBA" id="ARBA00048366"/>
    </source>
</evidence>
<dbReference type="EC" id="2.7.7.87" evidence="3"/>
<dbReference type="NCBIfam" id="TIGR00057">
    <property type="entry name" value="L-threonylcarbamoyladenylate synthase"/>
    <property type="match status" value="1"/>
</dbReference>
<reference evidence="13" key="1">
    <citation type="journal article" date="2021" name="Environ. Microbiol.">
        <title>Genomic characterization of three novel Desulfobacterota classes expand the metabolic and phylogenetic diversity of the phylum.</title>
        <authorList>
            <person name="Murphy C.L."/>
            <person name="Biggerstaff J."/>
            <person name="Eichhorn A."/>
            <person name="Ewing E."/>
            <person name="Shahan R."/>
            <person name="Soriano D."/>
            <person name="Stewart S."/>
            <person name="VanMol K."/>
            <person name="Walker R."/>
            <person name="Walters P."/>
            <person name="Elshahed M.S."/>
            <person name="Youssef N.H."/>
        </authorList>
    </citation>
    <scope>NUCLEOTIDE SEQUENCE</scope>
    <source>
        <strain evidence="13">Zod_Metabat.24</strain>
    </source>
</reference>
<keyword evidence="9" id="KW-0067">ATP-binding</keyword>
<evidence type="ECO:0000256" key="5">
    <source>
        <dbReference type="ARBA" id="ARBA00022679"/>
    </source>
</evidence>
<dbReference type="EMBL" id="JAFGIX010000069">
    <property type="protein sequence ID" value="MBN1574190.1"/>
    <property type="molecule type" value="Genomic_DNA"/>
</dbReference>
<evidence type="ECO:0000256" key="10">
    <source>
        <dbReference type="ARBA" id="ARBA00029774"/>
    </source>
</evidence>
<dbReference type="GO" id="GO:0005737">
    <property type="term" value="C:cytoplasm"/>
    <property type="evidence" value="ECO:0007669"/>
    <property type="project" value="UniProtKB-SubCell"/>
</dbReference>
<proteinExistence type="inferred from homology"/>
<evidence type="ECO:0000256" key="7">
    <source>
        <dbReference type="ARBA" id="ARBA00022695"/>
    </source>
</evidence>
<evidence type="ECO:0000256" key="9">
    <source>
        <dbReference type="ARBA" id="ARBA00022840"/>
    </source>
</evidence>
<dbReference type="SUPFAM" id="SSF55821">
    <property type="entry name" value="YrdC/RibB"/>
    <property type="match status" value="1"/>
</dbReference>
<comment type="catalytic activity">
    <reaction evidence="11">
        <text>L-threonine + hydrogencarbonate + ATP = L-threonylcarbamoyladenylate + diphosphate + H2O</text>
        <dbReference type="Rhea" id="RHEA:36407"/>
        <dbReference type="ChEBI" id="CHEBI:15377"/>
        <dbReference type="ChEBI" id="CHEBI:17544"/>
        <dbReference type="ChEBI" id="CHEBI:30616"/>
        <dbReference type="ChEBI" id="CHEBI:33019"/>
        <dbReference type="ChEBI" id="CHEBI:57926"/>
        <dbReference type="ChEBI" id="CHEBI:73682"/>
        <dbReference type="EC" id="2.7.7.87"/>
    </reaction>
</comment>
<comment type="similarity">
    <text evidence="2">Belongs to the SUA5 family.</text>
</comment>
<organism evidence="13 14">
    <name type="scientific">Candidatus Zymogenus saltonus</name>
    <dbReference type="NCBI Taxonomy" id="2844893"/>
    <lineage>
        <taxon>Bacteria</taxon>
        <taxon>Deltaproteobacteria</taxon>
        <taxon>Candidatus Zymogenia</taxon>
        <taxon>Candidatus Zymogeniales</taxon>
        <taxon>Candidatus Zymogenaceae</taxon>
        <taxon>Candidatus Zymogenus</taxon>
    </lineage>
</organism>
<keyword evidence="5" id="KW-0808">Transferase</keyword>
<reference evidence="13" key="2">
    <citation type="submission" date="2021-01" db="EMBL/GenBank/DDBJ databases">
        <authorList>
            <person name="Hahn C.R."/>
            <person name="Youssef N.H."/>
            <person name="Elshahed M."/>
        </authorList>
    </citation>
    <scope>NUCLEOTIDE SEQUENCE</scope>
    <source>
        <strain evidence="13">Zod_Metabat.24</strain>
    </source>
</reference>
<dbReference type="PANTHER" id="PTHR17490:SF16">
    <property type="entry name" value="THREONYLCARBAMOYL-AMP SYNTHASE"/>
    <property type="match status" value="1"/>
</dbReference>
<gene>
    <name evidence="13" type="ORF">JW984_13415</name>
</gene>
<sequence>MKTVDVKTDTDRAVSLAVEALRRGEVLIYPTDTLYGLGADARNKRAISRLMEIKGRSAGLVFSVMLGDVSELVKLVKVRGGLRPVLKMLPGPYTFVFPSKEKLPDGVIGSGVGIGVRIPDHPVALKIAMEFKAPIITTSVNRTGEPPLTKSREIVEMFNDEVDLFLDSGDIAGVPSTVISFVSHPPKVLRVGAGDTAFLSEIETL</sequence>
<evidence type="ECO:0000313" key="14">
    <source>
        <dbReference type="Proteomes" id="UP000809273"/>
    </source>
</evidence>